<dbReference type="SUPFAM" id="SSF55031">
    <property type="entry name" value="Bacterial exopeptidase dimerisation domain"/>
    <property type="match status" value="1"/>
</dbReference>
<dbReference type="SUPFAM" id="SSF53187">
    <property type="entry name" value="Zn-dependent exopeptidases"/>
    <property type="match status" value="1"/>
</dbReference>
<dbReference type="InterPro" id="IPR001261">
    <property type="entry name" value="ArgE/DapE_CS"/>
</dbReference>
<dbReference type="EMBL" id="DXFA01000024">
    <property type="protein sequence ID" value="HIX47671.1"/>
    <property type="molecule type" value="Genomic_DNA"/>
</dbReference>
<evidence type="ECO:0000256" key="9">
    <source>
        <dbReference type="NCBIfam" id="TIGR01882"/>
    </source>
</evidence>
<sequence length="413" mass="45523">MKPYERLLKYIAIRTPSDEESTTVPSSACQFELAQHLLRELFTMGITDAKVDTKCYLYAHIPPTPGYEDCPRLGFIAHLDTVSEFCDRRILAEIHEDYNGKDLPLGTSGRILSPDMFPHLRELKGRTLITSDGTTILGADDKAGIAEIMTMAERILDEEIPHGPVSIAFTPDEEIGMGAAHFNIEEFDADFAYTLDGDTEGEIQYENFNAAKAEFQVTGVNVHPGSSKDVMVNASLVAMEINSMLPADETPRDTDGYEGFYHLTDMRGDVGSAVLRYIIRDHSAEKFEERKETLRRIEKKINEKWGRGTAVLTITDQYRNMAEIIAGSMHLIRNAEKACEAAGVTPLILPIRGGTDGAQLSFKGLPCPNLGTGGHGYHGPYEHITAEGMEAACRIALELVKIYAEETGTGSDL</sequence>
<evidence type="ECO:0000313" key="14">
    <source>
        <dbReference type="Proteomes" id="UP000824243"/>
    </source>
</evidence>
<dbReference type="PIRSF" id="PIRSF037215">
    <property type="entry name" value="Peptidase_M20B"/>
    <property type="match status" value="1"/>
</dbReference>
<evidence type="ECO:0000256" key="8">
    <source>
        <dbReference type="ARBA" id="ARBA00023049"/>
    </source>
</evidence>
<dbReference type="CDD" id="cd03892">
    <property type="entry name" value="M20_peptT"/>
    <property type="match status" value="1"/>
</dbReference>
<dbReference type="Gene3D" id="3.30.70.360">
    <property type="match status" value="1"/>
</dbReference>
<dbReference type="PANTHER" id="PTHR42994">
    <property type="entry name" value="PEPTIDASE T"/>
    <property type="match status" value="1"/>
</dbReference>
<evidence type="ECO:0000256" key="1">
    <source>
        <dbReference type="ARBA" id="ARBA00000870"/>
    </source>
</evidence>
<evidence type="ECO:0000256" key="2">
    <source>
        <dbReference type="ARBA" id="ARBA00009692"/>
    </source>
</evidence>
<comment type="caution">
    <text evidence="13">The sequence shown here is derived from an EMBL/GenBank/DDBJ whole genome shotgun (WGS) entry which is preliminary data.</text>
</comment>
<feature type="domain" description="Peptidase M20 dimerisation" evidence="12">
    <location>
        <begin position="205"/>
        <end position="306"/>
    </location>
</feature>
<comment type="cofactor">
    <cofactor evidence="11">
        <name>Zn(2+)</name>
        <dbReference type="ChEBI" id="CHEBI:29105"/>
    </cofactor>
    <text evidence="11">Binds 2 Zn(2+) ions per subunit.</text>
</comment>
<evidence type="ECO:0000256" key="6">
    <source>
        <dbReference type="ARBA" id="ARBA00022801"/>
    </source>
</evidence>
<accession>A0A9D1VVJ4</accession>
<evidence type="ECO:0000256" key="7">
    <source>
        <dbReference type="ARBA" id="ARBA00022833"/>
    </source>
</evidence>
<reference evidence="13" key="1">
    <citation type="journal article" date="2021" name="PeerJ">
        <title>Extensive microbial diversity within the chicken gut microbiome revealed by metagenomics and culture.</title>
        <authorList>
            <person name="Gilroy R."/>
            <person name="Ravi A."/>
            <person name="Getino M."/>
            <person name="Pursley I."/>
            <person name="Horton D.L."/>
            <person name="Alikhan N.F."/>
            <person name="Baker D."/>
            <person name="Gharbi K."/>
            <person name="Hall N."/>
            <person name="Watson M."/>
            <person name="Adriaenssens E.M."/>
            <person name="Foster-Nyarko E."/>
            <person name="Jarju S."/>
            <person name="Secka A."/>
            <person name="Antonio M."/>
            <person name="Oren A."/>
            <person name="Chaudhuri R.R."/>
            <person name="La Ragione R."/>
            <person name="Hildebrand F."/>
            <person name="Pallen M.J."/>
        </authorList>
    </citation>
    <scope>NUCLEOTIDE SEQUENCE</scope>
    <source>
        <strain evidence="13">ChiSjej5B23-15282</strain>
    </source>
</reference>
<keyword evidence="3 13" id="KW-0031">Aminopeptidase</keyword>
<evidence type="ECO:0000256" key="4">
    <source>
        <dbReference type="ARBA" id="ARBA00022670"/>
    </source>
</evidence>
<keyword evidence="7 11" id="KW-0862">Zinc</keyword>
<feature type="active site" evidence="10">
    <location>
        <position position="80"/>
    </location>
</feature>
<dbReference type="EC" id="3.4.11.4" evidence="9"/>
<dbReference type="Pfam" id="PF07687">
    <property type="entry name" value="M20_dimer"/>
    <property type="match status" value="1"/>
</dbReference>
<dbReference type="GO" id="GO:0006508">
    <property type="term" value="P:proteolysis"/>
    <property type="evidence" value="ECO:0007669"/>
    <property type="project" value="UniProtKB-UniRule"/>
</dbReference>
<comment type="similarity">
    <text evidence="2">Belongs to the peptidase M20B family.</text>
</comment>
<evidence type="ECO:0000256" key="3">
    <source>
        <dbReference type="ARBA" id="ARBA00022438"/>
    </source>
</evidence>
<organism evidence="13 14">
    <name type="scientific">Candidatus Mediterraneibacter caccavium</name>
    <dbReference type="NCBI Taxonomy" id="2838661"/>
    <lineage>
        <taxon>Bacteria</taxon>
        <taxon>Bacillati</taxon>
        <taxon>Bacillota</taxon>
        <taxon>Clostridia</taxon>
        <taxon>Lachnospirales</taxon>
        <taxon>Lachnospiraceae</taxon>
        <taxon>Mediterraneibacter</taxon>
    </lineage>
</organism>
<feature type="active site" description="Proton acceptor" evidence="10">
    <location>
        <position position="173"/>
    </location>
</feature>
<evidence type="ECO:0000313" key="13">
    <source>
        <dbReference type="EMBL" id="HIX47671.1"/>
    </source>
</evidence>
<dbReference type="Proteomes" id="UP000824243">
    <property type="component" value="Unassembled WGS sequence"/>
</dbReference>
<dbReference type="GO" id="GO:0008237">
    <property type="term" value="F:metallopeptidase activity"/>
    <property type="evidence" value="ECO:0007669"/>
    <property type="project" value="UniProtKB-KW"/>
</dbReference>
<proteinExistence type="inferred from homology"/>
<dbReference type="Gene3D" id="3.40.630.10">
    <property type="entry name" value="Zn peptidases"/>
    <property type="match status" value="1"/>
</dbReference>
<dbReference type="NCBIfam" id="TIGR01882">
    <property type="entry name" value="peptidase-T"/>
    <property type="match status" value="1"/>
</dbReference>
<feature type="binding site" evidence="11">
    <location>
        <position position="140"/>
    </location>
    <ligand>
        <name>Zn(2+)</name>
        <dbReference type="ChEBI" id="CHEBI:29105"/>
        <label>1</label>
    </ligand>
</feature>
<gene>
    <name evidence="13" type="primary">pepT</name>
    <name evidence="13" type="ORF">H9981_01425</name>
</gene>
<evidence type="ECO:0000259" key="12">
    <source>
        <dbReference type="Pfam" id="PF07687"/>
    </source>
</evidence>
<feature type="binding site" evidence="11">
    <location>
        <position position="174"/>
    </location>
    <ligand>
        <name>Zn(2+)</name>
        <dbReference type="ChEBI" id="CHEBI:29105"/>
        <label>2</label>
    </ligand>
</feature>
<keyword evidence="5 11" id="KW-0479">Metal-binding</keyword>
<dbReference type="Pfam" id="PF01546">
    <property type="entry name" value="Peptidase_M20"/>
    <property type="match status" value="1"/>
</dbReference>
<dbReference type="NCBIfam" id="NF009920">
    <property type="entry name" value="PRK13381.1"/>
    <property type="match status" value="1"/>
</dbReference>
<dbReference type="PROSITE" id="PS00758">
    <property type="entry name" value="ARGE_DAPE_CPG2_1"/>
    <property type="match status" value="1"/>
</dbReference>
<feature type="binding site" evidence="11">
    <location>
        <position position="378"/>
    </location>
    <ligand>
        <name>Zn(2+)</name>
        <dbReference type="ChEBI" id="CHEBI:29105"/>
        <label>2</label>
    </ligand>
</feature>
<name>A0A9D1VVJ4_9FIRM</name>
<keyword evidence="4" id="KW-0645">Protease</keyword>
<dbReference type="PANTHER" id="PTHR42994:SF1">
    <property type="entry name" value="PEPTIDASE T"/>
    <property type="match status" value="1"/>
</dbReference>
<dbReference type="InterPro" id="IPR002933">
    <property type="entry name" value="Peptidase_M20"/>
</dbReference>
<dbReference type="GO" id="GO:0006518">
    <property type="term" value="P:peptide metabolic process"/>
    <property type="evidence" value="ECO:0007669"/>
    <property type="project" value="InterPro"/>
</dbReference>
<feature type="binding site" evidence="11">
    <location>
        <position position="140"/>
    </location>
    <ligand>
        <name>Zn(2+)</name>
        <dbReference type="ChEBI" id="CHEBI:29105"/>
        <label>2</label>
    </ligand>
</feature>
<feature type="binding site" evidence="11">
    <location>
        <position position="78"/>
    </location>
    <ligand>
        <name>Zn(2+)</name>
        <dbReference type="ChEBI" id="CHEBI:29105"/>
        <label>1</label>
    </ligand>
</feature>
<protein>
    <recommendedName>
        <fullName evidence="9">Peptidase T</fullName>
        <ecNumber evidence="9">3.4.11.4</ecNumber>
    </recommendedName>
</protein>
<evidence type="ECO:0000256" key="10">
    <source>
        <dbReference type="PIRSR" id="PIRSR037215-1"/>
    </source>
</evidence>
<dbReference type="InterPro" id="IPR011650">
    <property type="entry name" value="Peptidase_M20_dimer"/>
</dbReference>
<dbReference type="GO" id="GO:0045148">
    <property type="term" value="F:tripeptide aminopeptidase activity"/>
    <property type="evidence" value="ECO:0007669"/>
    <property type="project" value="UniProtKB-UniRule"/>
</dbReference>
<keyword evidence="6 13" id="KW-0378">Hydrolase</keyword>
<dbReference type="PROSITE" id="PS00759">
    <property type="entry name" value="ARGE_DAPE_CPG2_2"/>
    <property type="match status" value="1"/>
</dbReference>
<evidence type="ECO:0000256" key="11">
    <source>
        <dbReference type="PIRSR" id="PIRSR037215-2"/>
    </source>
</evidence>
<feature type="binding site" evidence="11">
    <location>
        <position position="196"/>
    </location>
    <ligand>
        <name>Zn(2+)</name>
        <dbReference type="ChEBI" id="CHEBI:29105"/>
        <label>1</label>
    </ligand>
</feature>
<dbReference type="AlphaFoldDB" id="A0A9D1VVJ4"/>
<dbReference type="NCBIfam" id="NF003976">
    <property type="entry name" value="PRK05469.1"/>
    <property type="match status" value="1"/>
</dbReference>
<reference evidence="13" key="2">
    <citation type="submission" date="2021-04" db="EMBL/GenBank/DDBJ databases">
        <authorList>
            <person name="Gilroy R."/>
        </authorList>
    </citation>
    <scope>NUCLEOTIDE SEQUENCE</scope>
    <source>
        <strain evidence="13">ChiSjej5B23-15282</strain>
    </source>
</reference>
<dbReference type="InterPro" id="IPR036264">
    <property type="entry name" value="Bact_exopeptidase_dim_dom"/>
</dbReference>
<keyword evidence="8" id="KW-0482">Metalloprotease</keyword>
<dbReference type="GO" id="GO:0008270">
    <property type="term" value="F:zinc ion binding"/>
    <property type="evidence" value="ECO:0007669"/>
    <property type="project" value="InterPro"/>
</dbReference>
<comment type="catalytic activity">
    <reaction evidence="1">
        <text>Release of the N-terminal residue from a tripeptide.</text>
        <dbReference type="EC" id="3.4.11.4"/>
    </reaction>
</comment>
<evidence type="ECO:0000256" key="5">
    <source>
        <dbReference type="ARBA" id="ARBA00022723"/>
    </source>
</evidence>
<dbReference type="InterPro" id="IPR010161">
    <property type="entry name" value="Peptidase_M20B"/>
</dbReference>